<reference evidence="2 3" key="1">
    <citation type="journal article" date="2011" name="J. Bacteriol.">
        <title>Complete genome sequence of the plant growth-promoting endophyte Burkholderia phytofirmans strain PsJN.</title>
        <authorList>
            <person name="Weilharter A."/>
            <person name="Mitter B."/>
            <person name="Shin M.V."/>
            <person name="Chain P.S."/>
            <person name="Nowak J."/>
            <person name="Sessitsch A."/>
        </authorList>
    </citation>
    <scope>NUCLEOTIDE SEQUENCE [LARGE SCALE GENOMIC DNA]</scope>
    <source>
        <strain evidence="3">DSM 17436 / LMG 22146 / PsJN</strain>
        <plasmid evidence="2 3">pBPHYT01</plasmid>
    </source>
</reference>
<keyword evidence="2" id="KW-0614">Plasmid</keyword>
<name>B2TGY1_PARPJ</name>
<keyword evidence="1" id="KW-1133">Transmembrane helix</keyword>
<sequence>MKIVEKNGKKLVFGLEWRLLVNSNSPSSAATQQALTAKAPLMWHDGKSPFAGLMPPATGSRTPGNGAAVYAAAIAFKRLPGLPSNALLVLKTPDDSFAMVGISGGRPRRGFDHDKLSADEVRQYYEQFGNLCGDEGFALVGDADLPFTERITAFTLDELATLADSSCVLKVPSRKGLYKALAYVAVTGVVAAVFVPWWLHAFFPKPAQEQQKDPAQQYQEFIQSRVNDPIVPAQDYVNWYGWVRSLSPSYGGWTFQAVDCLFHNKQSIPTASYIPWDGKTQCKLTYARTARAVATNESFMKSIPADWRSRAVYDPTKDTYVVSLEPTLFRPMLLRTMLHDAGLASDRDVHFMSQLQRAGALTTPTGNGAGGNVTMGAPAAFLTAPGMVGVVPCGQQTWTWASWHIASQLRYAELLSTFPAYTTITAAAVTVDQSPAPGETPFKVDLTGEVITRNQVVACLKK</sequence>
<dbReference type="AlphaFoldDB" id="B2TGY1"/>
<dbReference type="eggNOG" id="ENOG50349BV">
    <property type="taxonomic scope" value="Bacteria"/>
</dbReference>
<geneLocation type="plasmid" evidence="2 3">
    <name>pBPHYT01</name>
</geneLocation>
<dbReference type="Proteomes" id="UP000001739">
    <property type="component" value="Plasmid pBPHYT01"/>
</dbReference>
<keyword evidence="1" id="KW-0472">Membrane</keyword>
<protein>
    <recommendedName>
        <fullName evidence="4">Pilin accessory protein (PilO)</fullName>
    </recommendedName>
</protein>
<keyword evidence="1" id="KW-0812">Transmembrane</keyword>
<dbReference type="KEGG" id="bpy:Bphyt_7244"/>
<accession>B2TGY1</accession>
<dbReference type="RefSeq" id="WP_012430907.1">
    <property type="nucleotide sequence ID" value="NC_010679.1"/>
</dbReference>
<organism evidence="2 3">
    <name type="scientific">Paraburkholderia phytofirmans (strain DSM 17436 / LMG 22146 / PsJN)</name>
    <name type="common">Burkholderia phytofirmans</name>
    <dbReference type="NCBI Taxonomy" id="398527"/>
    <lineage>
        <taxon>Bacteria</taxon>
        <taxon>Pseudomonadati</taxon>
        <taxon>Pseudomonadota</taxon>
        <taxon>Betaproteobacteria</taxon>
        <taxon>Burkholderiales</taxon>
        <taxon>Burkholderiaceae</taxon>
        <taxon>Paraburkholderia</taxon>
    </lineage>
</organism>
<evidence type="ECO:0008006" key="4">
    <source>
        <dbReference type="Google" id="ProtNLM"/>
    </source>
</evidence>
<evidence type="ECO:0000313" key="2">
    <source>
        <dbReference type="EMBL" id="ACD21530.1"/>
    </source>
</evidence>
<proteinExistence type="predicted"/>
<evidence type="ECO:0000256" key="1">
    <source>
        <dbReference type="SAM" id="Phobius"/>
    </source>
</evidence>
<dbReference type="HOGENOM" id="CLU_591448_0_0_4"/>
<feature type="transmembrane region" description="Helical" evidence="1">
    <location>
        <begin position="180"/>
        <end position="199"/>
    </location>
</feature>
<dbReference type="OrthoDB" id="8951826at2"/>
<dbReference type="EMBL" id="CP001054">
    <property type="protein sequence ID" value="ACD21530.1"/>
    <property type="molecule type" value="Genomic_DNA"/>
</dbReference>
<gene>
    <name evidence="2" type="ordered locus">Bphyt_7244</name>
</gene>
<evidence type="ECO:0000313" key="3">
    <source>
        <dbReference type="Proteomes" id="UP000001739"/>
    </source>
</evidence>